<keyword evidence="2" id="KW-0328">Glycosyltransferase</keyword>
<dbReference type="Gramene" id="ERN14371">
    <property type="protein sequence ID" value="ERN14371"/>
    <property type="gene ID" value="AMTR_s00033p00224400"/>
</dbReference>
<comment type="similarity">
    <text evidence="1">Belongs to the UDP-glycosyltransferase family.</text>
</comment>
<dbReference type="GO" id="GO:0035251">
    <property type="term" value="F:UDP-glucosyltransferase activity"/>
    <property type="evidence" value="ECO:0000318"/>
    <property type="project" value="GO_Central"/>
</dbReference>
<dbReference type="Proteomes" id="UP000017836">
    <property type="component" value="Unassembled WGS sequence"/>
</dbReference>
<dbReference type="SUPFAM" id="SSF53756">
    <property type="entry name" value="UDP-Glycosyltransferase/glycogen phosphorylase"/>
    <property type="match status" value="1"/>
</dbReference>
<gene>
    <name evidence="4" type="ORF">AMTR_s00033p00224400</name>
</gene>
<dbReference type="OMA" id="WGTIVES"/>
<keyword evidence="3" id="KW-0808">Transferase</keyword>
<reference evidence="5" key="1">
    <citation type="journal article" date="2013" name="Science">
        <title>The Amborella genome and the evolution of flowering plants.</title>
        <authorList>
            <consortium name="Amborella Genome Project"/>
        </authorList>
    </citation>
    <scope>NUCLEOTIDE SEQUENCE [LARGE SCALE GENOMIC DNA]</scope>
</reference>
<dbReference type="Pfam" id="PF00201">
    <property type="entry name" value="UDPGT"/>
    <property type="match status" value="1"/>
</dbReference>
<dbReference type="FunFam" id="3.40.50.2000:FF:000088">
    <property type="entry name" value="Glycosyltransferase"/>
    <property type="match status" value="1"/>
</dbReference>
<dbReference type="eggNOG" id="KOG1192">
    <property type="taxonomic scope" value="Eukaryota"/>
</dbReference>
<dbReference type="InterPro" id="IPR050481">
    <property type="entry name" value="UDP-glycosyltransf_plant"/>
</dbReference>
<evidence type="ECO:0000256" key="3">
    <source>
        <dbReference type="ARBA" id="ARBA00022679"/>
    </source>
</evidence>
<evidence type="ECO:0000256" key="1">
    <source>
        <dbReference type="ARBA" id="ARBA00009995"/>
    </source>
</evidence>
<evidence type="ECO:0000313" key="4">
    <source>
        <dbReference type="EMBL" id="ERN14371.1"/>
    </source>
</evidence>
<dbReference type="KEGG" id="atr:18442627"/>
<dbReference type="InterPro" id="IPR002213">
    <property type="entry name" value="UDP_glucos_trans"/>
</dbReference>
<dbReference type="OrthoDB" id="5835829at2759"/>
<dbReference type="PANTHER" id="PTHR48049:SF60">
    <property type="entry name" value="UDP-GLYCOSYLTRANSFERASE 91B1"/>
    <property type="match status" value="1"/>
</dbReference>
<dbReference type="FunFam" id="3.40.50.2000:FF:000037">
    <property type="entry name" value="Glycosyltransferase"/>
    <property type="match status" value="1"/>
</dbReference>
<name>U5CMK2_AMBTC</name>
<evidence type="ECO:0000256" key="2">
    <source>
        <dbReference type="ARBA" id="ARBA00022676"/>
    </source>
</evidence>
<proteinExistence type="inferred from homology"/>
<organism evidence="4 5">
    <name type="scientific">Amborella trichopoda</name>
    <dbReference type="NCBI Taxonomy" id="13333"/>
    <lineage>
        <taxon>Eukaryota</taxon>
        <taxon>Viridiplantae</taxon>
        <taxon>Streptophyta</taxon>
        <taxon>Embryophyta</taxon>
        <taxon>Tracheophyta</taxon>
        <taxon>Spermatophyta</taxon>
        <taxon>Magnoliopsida</taxon>
        <taxon>Amborellales</taxon>
        <taxon>Amborellaceae</taxon>
        <taxon>Amborella</taxon>
    </lineage>
</organism>
<keyword evidence="5" id="KW-1185">Reference proteome</keyword>
<accession>U5CMK2</accession>
<evidence type="ECO:0008006" key="6">
    <source>
        <dbReference type="Google" id="ProtNLM"/>
    </source>
</evidence>
<dbReference type="Gene3D" id="3.40.50.2000">
    <property type="entry name" value="Glycogen Phosphorylase B"/>
    <property type="match status" value="2"/>
</dbReference>
<dbReference type="PANTHER" id="PTHR48049">
    <property type="entry name" value="GLYCOSYLTRANSFERASE"/>
    <property type="match status" value="1"/>
</dbReference>
<sequence length="467" mass="51844">MTDEVLHVAVLSFSAFGHLIPFLELSKILAQKGHKVSFISTPRNIDRLPKIPPNLATLINLVKFELPPTHGLPENAEATMDLPIEKLQFLTAAYDKLHEPIENFVSEESPDWLIHDLFAPWAPCLAAKFGIPSCFCSVFTASTLVFFGPPDGLVGAHQRLTPESYAKAPEWVPFPSIVALRMHEAARVSQLGNKVEASGMSSHQRFAMTIEGCDFVAVRSCYEFEGKYLELLRELYGKPVLPFGLVPSPPVEKRGAGEGGNGNEYSRIFSWLDEKAKGSIVFVGFGTETRLSMDEVHEMAFGLELSGLPFVWLLKKPQEGCEGMDLLPQGFETRISNRGVVHVGWAPQAQLLAHPAIGGCLFHSGWGSVIEALQWGHTLIVLPFVFDQGLNAKLLVEKGIALEIERNKDGSFTKEAVAKGLRQAMVEEEGEPLRVKAREAEAIFADRGLHDRYMNDFIKYLQDHRRN</sequence>
<dbReference type="AlphaFoldDB" id="U5CMK2"/>
<dbReference type="HOGENOM" id="CLU_001724_2_3_1"/>
<dbReference type="CDD" id="cd03784">
    <property type="entry name" value="GT1_Gtf-like"/>
    <property type="match status" value="1"/>
</dbReference>
<evidence type="ECO:0000313" key="5">
    <source>
        <dbReference type="Proteomes" id="UP000017836"/>
    </source>
</evidence>
<dbReference type="EMBL" id="KI392557">
    <property type="protein sequence ID" value="ERN14371.1"/>
    <property type="molecule type" value="Genomic_DNA"/>
</dbReference>
<protein>
    <recommendedName>
        <fullName evidence="6">Glycosyltransferase</fullName>
    </recommendedName>
</protein>